<keyword evidence="16" id="KW-0175">Coiled coil</keyword>
<name>A0A507E9W0_9FUNG</name>
<dbReference type="GO" id="GO:0004832">
    <property type="term" value="F:valine-tRNA ligase activity"/>
    <property type="evidence" value="ECO:0007669"/>
    <property type="project" value="UniProtKB-EC"/>
</dbReference>
<dbReference type="InterPro" id="IPR013155">
    <property type="entry name" value="M/V/L/I-tRNA-synth_anticd-bd"/>
</dbReference>
<dbReference type="PROSITE" id="PS00178">
    <property type="entry name" value="AA_TRNA_LIGASE_I"/>
    <property type="match status" value="1"/>
</dbReference>
<dbReference type="FunFam" id="3.90.740.10:FF:000005">
    <property type="entry name" value="Valine--tRNA ligase, mitochondrial"/>
    <property type="match status" value="1"/>
</dbReference>
<dbReference type="Pfam" id="PF00133">
    <property type="entry name" value="tRNA-synt_1"/>
    <property type="match status" value="1"/>
</dbReference>
<evidence type="ECO:0000256" key="11">
    <source>
        <dbReference type="ARBA" id="ARBA00029936"/>
    </source>
</evidence>
<dbReference type="FunFam" id="3.40.50.620:FF:000020">
    <property type="entry name" value="Valine--tRNA ligase, mitochondrial"/>
    <property type="match status" value="1"/>
</dbReference>
<dbReference type="SUPFAM" id="SSF47323">
    <property type="entry name" value="Anticodon-binding domain of a subclass of class I aminoacyl-tRNA synthetases"/>
    <property type="match status" value="1"/>
</dbReference>
<evidence type="ECO:0000256" key="5">
    <source>
        <dbReference type="ARBA" id="ARBA00022490"/>
    </source>
</evidence>
<dbReference type="FunFam" id="1.10.730.10:FF:000009">
    <property type="entry name" value="Valine--tRNA ligase, mitochondrial"/>
    <property type="match status" value="1"/>
</dbReference>
<evidence type="ECO:0000259" key="18">
    <source>
        <dbReference type="Pfam" id="PF00133"/>
    </source>
</evidence>
<dbReference type="InterPro" id="IPR009080">
    <property type="entry name" value="tRNAsynth_Ia_anticodon-bd"/>
</dbReference>
<dbReference type="InterPro" id="IPR009008">
    <property type="entry name" value="Val/Leu/Ile-tRNA-synth_edit"/>
</dbReference>
<evidence type="ECO:0000256" key="2">
    <source>
        <dbReference type="ARBA" id="ARBA00004496"/>
    </source>
</evidence>
<dbReference type="PANTHER" id="PTHR11946">
    <property type="entry name" value="VALYL-TRNA SYNTHETASES"/>
    <property type="match status" value="1"/>
</dbReference>
<feature type="region of interest" description="Disordered" evidence="17">
    <location>
        <begin position="1"/>
        <end position="34"/>
    </location>
</feature>
<dbReference type="Gene3D" id="3.90.740.10">
    <property type="entry name" value="Valyl/Leucyl/Isoleucyl-tRNA synthetase, editing domain"/>
    <property type="match status" value="1"/>
</dbReference>
<protein>
    <recommendedName>
        <fullName evidence="14">Probable valine--tRNA ligase, cytoplasmic</fullName>
        <ecNumber evidence="4">6.1.1.9</ecNumber>
    </recommendedName>
    <alternativeName>
        <fullName evidence="12">Valine--tRNA ligase, mitochondrial</fullName>
    </alternativeName>
    <alternativeName>
        <fullName evidence="11">Valyl-tRNA synthetase</fullName>
    </alternativeName>
</protein>
<dbReference type="NCBIfam" id="NF004349">
    <property type="entry name" value="PRK05729.1"/>
    <property type="match status" value="1"/>
</dbReference>
<evidence type="ECO:0000313" key="21">
    <source>
        <dbReference type="Proteomes" id="UP000318582"/>
    </source>
</evidence>
<organism evidence="20 21">
    <name type="scientific">Powellomyces hirtus</name>
    <dbReference type="NCBI Taxonomy" id="109895"/>
    <lineage>
        <taxon>Eukaryota</taxon>
        <taxon>Fungi</taxon>
        <taxon>Fungi incertae sedis</taxon>
        <taxon>Chytridiomycota</taxon>
        <taxon>Chytridiomycota incertae sedis</taxon>
        <taxon>Chytridiomycetes</taxon>
        <taxon>Spizellomycetales</taxon>
        <taxon>Powellomycetaceae</taxon>
        <taxon>Powellomyces</taxon>
    </lineage>
</organism>
<gene>
    <name evidence="20" type="primary">VAS1</name>
    <name evidence="20" type="ORF">PhCBS80983_g01678</name>
</gene>
<dbReference type="GO" id="GO:0005829">
    <property type="term" value="C:cytosol"/>
    <property type="evidence" value="ECO:0007669"/>
    <property type="project" value="TreeGrafter"/>
</dbReference>
<feature type="domain" description="Methionyl/Valyl/Leucyl/Isoleucyl-tRNA synthetase anticodon-binding" evidence="19">
    <location>
        <begin position="782"/>
        <end position="925"/>
    </location>
</feature>
<evidence type="ECO:0000256" key="4">
    <source>
        <dbReference type="ARBA" id="ARBA00013169"/>
    </source>
</evidence>
<sequence>MSDPADKIADGPVSASAEDVNGDAGAKSKNAEKNEAKRLAKLAKFEAKKAAQAAKDALAAAAGQKKEKKAPKVKTEAAPEPEFVNTTPSGEKKDLSGEVPAAYNPTAVEASWYDYWEKSGFFKPIFQDGKPRPEGVFTIPIPPPNVTGALHLGHALTNSIQDALTRWHRMQGKTTLFVPGCDHAGIATQIVVEKRLMKERGVTRHTLGREAFVKEVFKWKDQYADRIYGQLKRVGSSMDWDRVKFTMDPNMVKAANEAFVRLHDEGVIYRENRLVNWDTKLKTALSNLEVEQKELPGRTLLSVPDHDPKKKYEFGVIISFAYPIENSTEEIVVATTRLETMLGDTAIAVHPTDARYKHLHGKFAIHPFQNRRVPIIADEYVDPEFGTGAVKITPAHDPNDYIVGKRNALEFINIFTDEGQINEAGAPFVGLQRFDARVAVLEELKKKDLYRGTKDNKMVIPLSERTGNIVEPMLKPQWWVNCKEMAADALDAVKSGKLEIVPQTSEKEWYRWMENIQDWCISRQLWWGIRVPAYFIKIKDQENDRTDGKYWISARDETEAMEKAVKKFPTVNAADITLEQDEDVLDTWFSSGLWPFTIMGWPEKTEDLNLFYPNSLLETGKDILFFWVARMVMLGMKLTGEVPFKKVFCHSMVRDAHGRKMSKSLGNVIDPLDVIAGISLPELHKRLEDGNLDAKEVQRAKDGQSADFPNGIPQCGTDAMRFALLAYTSGGSDINLDILRVEGYRKWCNKLWNATRFALMKLGKDYKPRADFKLTGNESVADKWILAKLNQCIRKTNENLDQYNFMQATSALYQFWLYDLCDVYLETTKPIIDGEDAVASESAKDVLYICLDAGLKLLHPFMPFVTEELWQRLPRRANDTIPSIMISRYPEAREEWDNSKSEADWNLVNEVVRSARSLLMNYTIRDATVLVKAGTDESEQLMKAQTAIAKSLIKGCGTFTVLGADGVVPAGCTISNVSEDINVYLLGYVDFDAELAKLVTKVAKARDSVALWRKKTQVEGYETRVNQEVKDMNESKIKGYEAEIVALENAGEEFKRLRDA</sequence>
<dbReference type="Proteomes" id="UP000318582">
    <property type="component" value="Unassembled WGS sequence"/>
</dbReference>
<dbReference type="CDD" id="cd07962">
    <property type="entry name" value="Anticodon_Ia_Val"/>
    <property type="match status" value="1"/>
</dbReference>
<keyword evidence="9 15" id="KW-0648">Protein biosynthesis</keyword>
<evidence type="ECO:0000256" key="10">
    <source>
        <dbReference type="ARBA" id="ARBA00023146"/>
    </source>
</evidence>
<evidence type="ECO:0000256" key="3">
    <source>
        <dbReference type="ARBA" id="ARBA00005594"/>
    </source>
</evidence>
<comment type="catalytic activity">
    <reaction evidence="13">
        <text>tRNA(Val) + L-valine + ATP = L-valyl-tRNA(Val) + AMP + diphosphate</text>
        <dbReference type="Rhea" id="RHEA:10704"/>
        <dbReference type="Rhea" id="RHEA-COMP:9672"/>
        <dbReference type="Rhea" id="RHEA-COMP:9708"/>
        <dbReference type="ChEBI" id="CHEBI:30616"/>
        <dbReference type="ChEBI" id="CHEBI:33019"/>
        <dbReference type="ChEBI" id="CHEBI:57762"/>
        <dbReference type="ChEBI" id="CHEBI:78442"/>
        <dbReference type="ChEBI" id="CHEBI:78537"/>
        <dbReference type="ChEBI" id="CHEBI:456215"/>
        <dbReference type="EC" id="6.1.1.9"/>
    </reaction>
</comment>
<keyword evidence="10 15" id="KW-0030">Aminoacyl-tRNA synthetase</keyword>
<reference evidence="20 21" key="1">
    <citation type="journal article" date="2019" name="Sci. Rep.">
        <title>Comparative genomics of chytrid fungi reveal insights into the obligate biotrophic and pathogenic lifestyle of Synchytrium endobioticum.</title>
        <authorList>
            <person name="van de Vossenberg B.T.L.H."/>
            <person name="Warris S."/>
            <person name="Nguyen H.D.T."/>
            <person name="van Gent-Pelzer M.P.E."/>
            <person name="Joly D.L."/>
            <person name="van de Geest H.C."/>
            <person name="Bonants P.J.M."/>
            <person name="Smith D.S."/>
            <person name="Levesque C.A."/>
            <person name="van der Lee T.A.J."/>
        </authorList>
    </citation>
    <scope>NUCLEOTIDE SEQUENCE [LARGE SCALE GENOMIC DNA]</scope>
    <source>
        <strain evidence="20 21">CBS 809.83</strain>
    </source>
</reference>
<comment type="subcellular location">
    <subcellularLocation>
        <location evidence="2">Cytoplasm</location>
    </subcellularLocation>
    <subcellularLocation>
        <location evidence="1">Mitochondrion</location>
    </subcellularLocation>
</comment>
<dbReference type="AlphaFoldDB" id="A0A507E9W0"/>
<evidence type="ECO:0000256" key="13">
    <source>
        <dbReference type="ARBA" id="ARBA00047552"/>
    </source>
</evidence>
<dbReference type="InterPro" id="IPR001412">
    <property type="entry name" value="aa-tRNA-synth_I_CS"/>
</dbReference>
<evidence type="ECO:0000256" key="14">
    <source>
        <dbReference type="ARBA" id="ARBA00072234"/>
    </source>
</evidence>
<dbReference type="FunFam" id="3.40.50.620:FF:000078">
    <property type="entry name" value="Valine--tRNA ligase, mitochondrial"/>
    <property type="match status" value="1"/>
</dbReference>
<dbReference type="Pfam" id="PF08264">
    <property type="entry name" value="Anticodon_1"/>
    <property type="match status" value="1"/>
</dbReference>
<keyword evidence="6 15" id="KW-0436">Ligase</keyword>
<evidence type="ECO:0000256" key="8">
    <source>
        <dbReference type="ARBA" id="ARBA00022840"/>
    </source>
</evidence>
<evidence type="ECO:0000256" key="17">
    <source>
        <dbReference type="SAM" id="MobiDB-lite"/>
    </source>
</evidence>
<dbReference type="InterPro" id="IPR002300">
    <property type="entry name" value="aa-tRNA-synth_Ia"/>
</dbReference>
<dbReference type="STRING" id="109895.A0A507E9W0"/>
<feature type="domain" description="Aminoacyl-tRNA synthetase class Ia" evidence="18">
    <location>
        <begin position="112"/>
        <end position="737"/>
    </location>
</feature>
<keyword evidence="5" id="KW-0963">Cytoplasm</keyword>
<dbReference type="Gene3D" id="1.10.730.10">
    <property type="entry name" value="Isoleucyl-tRNA Synthetase, Domain 1"/>
    <property type="match status" value="1"/>
</dbReference>
<evidence type="ECO:0000313" key="20">
    <source>
        <dbReference type="EMBL" id="TPX60521.1"/>
    </source>
</evidence>
<evidence type="ECO:0000256" key="12">
    <source>
        <dbReference type="ARBA" id="ARBA00040837"/>
    </source>
</evidence>
<accession>A0A507E9W0</accession>
<dbReference type="HAMAP" id="MF_02004">
    <property type="entry name" value="Val_tRNA_synth_type1"/>
    <property type="match status" value="1"/>
</dbReference>
<comment type="similarity">
    <text evidence="3 15">Belongs to the class-I aminoacyl-tRNA synthetase family.</text>
</comment>
<keyword evidence="21" id="KW-1185">Reference proteome</keyword>
<evidence type="ECO:0000256" key="6">
    <source>
        <dbReference type="ARBA" id="ARBA00022598"/>
    </source>
</evidence>
<proteinExistence type="inferred from homology"/>
<dbReference type="PANTHER" id="PTHR11946:SF109">
    <property type="entry name" value="VALINE--TRNA LIGASE"/>
    <property type="match status" value="1"/>
</dbReference>
<dbReference type="InterPro" id="IPR002303">
    <property type="entry name" value="Valyl-tRNA_ligase"/>
</dbReference>
<dbReference type="EC" id="6.1.1.9" evidence="4"/>
<evidence type="ECO:0000259" key="19">
    <source>
        <dbReference type="Pfam" id="PF08264"/>
    </source>
</evidence>
<evidence type="ECO:0000256" key="15">
    <source>
        <dbReference type="RuleBase" id="RU363035"/>
    </source>
</evidence>
<feature type="region of interest" description="Disordered" evidence="17">
    <location>
        <begin position="55"/>
        <end position="98"/>
    </location>
</feature>
<comment type="caution">
    <text evidence="20">The sequence shown here is derived from an EMBL/GenBank/DDBJ whole genome shotgun (WGS) entry which is preliminary data.</text>
</comment>
<dbReference type="SUPFAM" id="SSF52374">
    <property type="entry name" value="Nucleotidylyl transferase"/>
    <property type="match status" value="1"/>
</dbReference>
<dbReference type="GO" id="GO:0005739">
    <property type="term" value="C:mitochondrion"/>
    <property type="evidence" value="ECO:0007669"/>
    <property type="project" value="UniProtKB-SubCell"/>
</dbReference>
<keyword evidence="8 15" id="KW-0067">ATP-binding</keyword>
<dbReference type="NCBIfam" id="TIGR00422">
    <property type="entry name" value="valS"/>
    <property type="match status" value="1"/>
</dbReference>
<dbReference type="PRINTS" id="PR00986">
    <property type="entry name" value="TRNASYNTHVAL"/>
</dbReference>
<dbReference type="GO" id="GO:0002161">
    <property type="term" value="F:aminoacyl-tRNA deacylase activity"/>
    <property type="evidence" value="ECO:0007669"/>
    <property type="project" value="InterPro"/>
</dbReference>
<dbReference type="CDD" id="cd00817">
    <property type="entry name" value="ValRS_core"/>
    <property type="match status" value="1"/>
</dbReference>
<feature type="coiled-coil region" evidence="16">
    <location>
        <begin position="1030"/>
        <end position="1057"/>
    </location>
</feature>
<dbReference type="Gene3D" id="3.40.50.620">
    <property type="entry name" value="HUPs"/>
    <property type="match status" value="2"/>
</dbReference>
<evidence type="ECO:0000256" key="9">
    <source>
        <dbReference type="ARBA" id="ARBA00022917"/>
    </source>
</evidence>
<keyword evidence="7 15" id="KW-0547">Nucleotide-binding</keyword>
<dbReference type="EMBL" id="QEAQ01000014">
    <property type="protein sequence ID" value="TPX60521.1"/>
    <property type="molecule type" value="Genomic_DNA"/>
</dbReference>
<dbReference type="InterPro" id="IPR014729">
    <property type="entry name" value="Rossmann-like_a/b/a_fold"/>
</dbReference>
<dbReference type="InterPro" id="IPR033705">
    <property type="entry name" value="Anticodon_Ia_Val"/>
</dbReference>
<dbReference type="SUPFAM" id="SSF50677">
    <property type="entry name" value="ValRS/IleRS/LeuRS editing domain"/>
    <property type="match status" value="1"/>
</dbReference>
<dbReference type="GO" id="GO:0005524">
    <property type="term" value="F:ATP binding"/>
    <property type="evidence" value="ECO:0007669"/>
    <property type="project" value="UniProtKB-KW"/>
</dbReference>
<evidence type="ECO:0000256" key="1">
    <source>
        <dbReference type="ARBA" id="ARBA00004173"/>
    </source>
</evidence>
<dbReference type="GO" id="GO:0006438">
    <property type="term" value="P:valyl-tRNA aminoacylation"/>
    <property type="evidence" value="ECO:0007669"/>
    <property type="project" value="InterPro"/>
</dbReference>
<evidence type="ECO:0000256" key="7">
    <source>
        <dbReference type="ARBA" id="ARBA00022741"/>
    </source>
</evidence>
<evidence type="ECO:0000256" key="16">
    <source>
        <dbReference type="SAM" id="Coils"/>
    </source>
</evidence>